<reference evidence="1 2" key="1">
    <citation type="submission" date="2018-01" db="EMBL/GenBank/DDBJ databases">
        <title>Draft genome sequence of Jiangella sp. GTF31.</title>
        <authorList>
            <person name="Sahin N."/>
            <person name="Ay H."/>
            <person name="Saygin H."/>
        </authorList>
    </citation>
    <scope>NUCLEOTIDE SEQUENCE [LARGE SCALE GENOMIC DNA]</scope>
    <source>
        <strain evidence="1 2">GTF31</strain>
    </source>
</reference>
<keyword evidence="2" id="KW-1185">Reference proteome</keyword>
<name>A0A2W2CJT3_9ACTN</name>
<organism evidence="1 2">
    <name type="scientific">Jiangella anatolica</name>
    <dbReference type="NCBI Taxonomy" id="2670374"/>
    <lineage>
        <taxon>Bacteria</taxon>
        <taxon>Bacillati</taxon>
        <taxon>Actinomycetota</taxon>
        <taxon>Actinomycetes</taxon>
        <taxon>Jiangellales</taxon>
        <taxon>Jiangellaceae</taxon>
        <taxon>Jiangella</taxon>
    </lineage>
</organism>
<sequence>MAGVLAGRLDGAGPVTVTLRTPPPLETPLAVTRSDDGLSLLDGDTLVAVAAPGSDADLVAVPPVPVVDVAAISARYPGFSAHPFPECFV</sequence>
<dbReference type="Proteomes" id="UP000248764">
    <property type="component" value="Unassembled WGS sequence"/>
</dbReference>
<comment type="caution">
    <text evidence="1">The sequence shown here is derived from an EMBL/GenBank/DDBJ whole genome shotgun (WGS) entry which is preliminary data.</text>
</comment>
<dbReference type="EMBL" id="POTW01000086">
    <property type="protein sequence ID" value="PZF80503.1"/>
    <property type="molecule type" value="Genomic_DNA"/>
</dbReference>
<evidence type="ECO:0000313" key="1">
    <source>
        <dbReference type="EMBL" id="PZF80503.1"/>
    </source>
</evidence>
<feature type="non-terminal residue" evidence="1">
    <location>
        <position position="89"/>
    </location>
</feature>
<gene>
    <name evidence="1" type="ORF">C1I92_25905</name>
</gene>
<evidence type="ECO:0000313" key="2">
    <source>
        <dbReference type="Proteomes" id="UP000248764"/>
    </source>
</evidence>
<dbReference type="AlphaFoldDB" id="A0A2W2CJT3"/>
<protein>
    <submittedName>
        <fullName evidence="1">Uncharacterized protein</fullName>
    </submittedName>
</protein>
<proteinExistence type="predicted"/>
<accession>A0A2W2CJT3</accession>